<dbReference type="VEuPathDB" id="FungiDB:BO78DRAFT_393602"/>
<accession>A0A319ELE0</accession>
<dbReference type="EMBL" id="KZ826319">
    <property type="protein sequence ID" value="PYI11126.1"/>
    <property type="molecule type" value="Genomic_DNA"/>
</dbReference>
<dbReference type="Proteomes" id="UP000248423">
    <property type="component" value="Unassembled WGS sequence"/>
</dbReference>
<keyword evidence="3" id="KW-1185">Reference proteome</keyword>
<feature type="compositionally biased region" description="Polar residues" evidence="1">
    <location>
        <begin position="37"/>
        <end position="53"/>
    </location>
</feature>
<name>A0A319ELE0_ASPSB</name>
<proteinExistence type="predicted"/>
<feature type="compositionally biased region" description="Polar residues" evidence="1">
    <location>
        <begin position="1"/>
        <end position="14"/>
    </location>
</feature>
<protein>
    <submittedName>
        <fullName evidence="2">Uncharacterized protein</fullName>
    </submittedName>
</protein>
<reference evidence="2 3" key="1">
    <citation type="submission" date="2018-02" db="EMBL/GenBank/DDBJ databases">
        <title>The genomes of Aspergillus section Nigri reveals drivers in fungal speciation.</title>
        <authorList>
            <consortium name="DOE Joint Genome Institute"/>
            <person name="Vesth T.C."/>
            <person name="Nybo J."/>
            <person name="Theobald S."/>
            <person name="Brandl J."/>
            <person name="Frisvad J.C."/>
            <person name="Nielsen K.F."/>
            <person name="Lyhne E.K."/>
            <person name="Kogle M.E."/>
            <person name="Kuo A."/>
            <person name="Riley R."/>
            <person name="Clum A."/>
            <person name="Nolan M."/>
            <person name="Lipzen A."/>
            <person name="Salamov A."/>
            <person name="Henrissat B."/>
            <person name="Wiebenga A."/>
            <person name="De vries R.P."/>
            <person name="Grigoriev I.V."/>
            <person name="Mortensen U.H."/>
            <person name="Andersen M.R."/>
            <person name="Baker S.E."/>
        </authorList>
    </citation>
    <scope>NUCLEOTIDE SEQUENCE [LARGE SCALE GENOMIC DNA]</scope>
    <source>
        <strain evidence="2 3">CBS 121057</strain>
    </source>
</reference>
<feature type="compositionally biased region" description="Acidic residues" evidence="1">
    <location>
        <begin position="17"/>
        <end position="30"/>
    </location>
</feature>
<gene>
    <name evidence="2" type="ORF">BO78DRAFT_393602</name>
</gene>
<dbReference type="AlphaFoldDB" id="A0A319ELE0"/>
<evidence type="ECO:0000313" key="3">
    <source>
        <dbReference type="Proteomes" id="UP000248423"/>
    </source>
</evidence>
<sequence length="112" mass="12407">MHRTETVQAHTSTGSNNDDDDNDNDNDDNSDNNTNTKADPSNTLRKKSQSSGPLIQAPGRGLIYRGWPCRGLQRWRAAWLNHPPGLARQIPTVQLSGFASAQKKRNVARDGR</sequence>
<organism evidence="2 3">
    <name type="scientific">Aspergillus sclerotiicarbonarius (strain CBS 121057 / IBT 28362)</name>
    <dbReference type="NCBI Taxonomy" id="1448318"/>
    <lineage>
        <taxon>Eukaryota</taxon>
        <taxon>Fungi</taxon>
        <taxon>Dikarya</taxon>
        <taxon>Ascomycota</taxon>
        <taxon>Pezizomycotina</taxon>
        <taxon>Eurotiomycetes</taxon>
        <taxon>Eurotiomycetidae</taxon>
        <taxon>Eurotiales</taxon>
        <taxon>Aspergillaceae</taxon>
        <taxon>Aspergillus</taxon>
        <taxon>Aspergillus subgen. Circumdati</taxon>
    </lineage>
</organism>
<feature type="region of interest" description="Disordered" evidence="1">
    <location>
        <begin position="1"/>
        <end position="61"/>
    </location>
</feature>
<evidence type="ECO:0000256" key="1">
    <source>
        <dbReference type="SAM" id="MobiDB-lite"/>
    </source>
</evidence>
<evidence type="ECO:0000313" key="2">
    <source>
        <dbReference type="EMBL" id="PYI11126.1"/>
    </source>
</evidence>